<reference evidence="6" key="3">
    <citation type="submission" date="2022-10" db="EMBL/GenBank/DDBJ databases">
        <title>Human gut microbiome strain richness.</title>
        <authorList>
            <person name="Chen-Liaw A."/>
        </authorList>
    </citation>
    <scope>NUCLEOTIDE SEQUENCE</scope>
    <source>
        <strain evidence="6">BSD2780061687st1_G10_BSD2780061687b_171204</strain>
    </source>
</reference>
<dbReference type="GeneID" id="75113224"/>
<dbReference type="EMBL" id="JAQNSB010000040">
    <property type="protein sequence ID" value="MDC1856942.1"/>
    <property type="molecule type" value="Genomic_DNA"/>
</dbReference>
<evidence type="ECO:0000313" key="12">
    <source>
        <dbReference type="Proteomes" id="UP000441711"/>
    </source>
</evidence>
<dbReference type="Proteomes" id="UP001214113">
    <property type="component" value="Unassembled WGS sequence"/>
</dbReference>
<evidence type="ECO:0000313" key="1">
    <source>
        <dbReference type="EMBL" id="KAB4093293.1"/>
    </source>
</evidence>
<sequence length="59" mass="7134">MAFNNPPGHTEEELWQQILSLSRELQECRACLHYHNTLDYIYDKINMIEKELDILLRML</sequence>
<evidence type="ECO:0000313" key="8">
    <source>
        <dbReference type="Proteomes" id="UP000260759"/>
    </source>
</evidence>
<dbReference type="RefSeq" id="WP_008771119.1">
    <property type="nucleotide sequence ID" value="NZ_CAXVJK010000007.1"/>
</dbReference>
<evidence type="ECO:0000313" key="11">
    <source>
        <dbReference type="Proteomes" id="UP000438773"/>
    </source>
</evidence>
<dbReference type="Proteomes" id="UP000432488">
    <property type="component" value="Unassembled WGS sequence"/>
</dbReference>
<dbReference type="EMBL" id="WCUP01000009">
    <property type="protein sequence ID" value="KAB4108537.1"/>
    <property type="molecule type" value="Genomic_DNA"/>
</dbReference>
<dbReference type="Proteomes" id="UP000441711">
    <property type="component" value="Unassembled WGS sequence"/>
</dbReference>
<dbReference type="AlphaFoldDB" id="A0A3E5F2D1"/>
<proteinExistence type="predicted"/>
<comment type="caution">
    <text evidence="7">The sequence shown here is derived from an EMBL/GenBank/DDBJ whole genome shotgun (WGS) entry which is preliminary data.</text>
</comment>
<reference evidence="9 10" key="2">
    <citation type="journal article" date="2019" name="Nat. Med.">
        <title>A library of human gut bacterial isolates paired with longitudinal multiomics data enables mechanistic microbiome research.</title>
        <authorList>
            <person name="Poyet M."/>
            <person name="Groussin M."/>
            <person name="Gibbons S.M."/>
            <person name="Avila-Pacheco J."/>
            <person name="Jiang X."/>
            <person name="Kearney S.M."/>
            <person name="Perrotta A.R."/>
            <person name="Berdy B."/>
            <person name="Zhao S."/>
            <person name="Lieberman T.D."/>
            <person name="Swanson P.K."/>
            <person name="Smith M."/>
            <person name="Roesemann S."/>
            <person name="Alexander J.E."/>
            <person name="Rich S.A."/>
            <person name="Livny J."/>
            <person name="Vlamakis H."/>
            <person name="Clish C."/>
            <person name="Bullock K."/>
            <person name="Deik A."/>
            <person name="Scott J."/>
            <person name="Pierce K.A."/>
            <person name="Xavier R.J."/>
            <person name="Alm E.J."/>
        </authorList>
    </citation>
    <scope>NUCLEOTIDE SEQUENCE [LARGE SCALE GENOMIC DNA]</scope>
    <source>
        <strain evidence="5 13">BIOML-A21</strain>
        <strain evidence="2 12">BIOML-A36</strain>
        <strain evidence="4 11">BIOML-A37</strain>
        <strain evidence="3 10">BIOML-A38</strain>
        <strain evidence="1 9">BIOML-A42</strain>
    </source>
</reference>
<evidence type="ECO:0000313" key="13">
    <source>
        <dbReference type="Proteomes" id="UP000442334"/>
    </source>
</evidence>
<evidence type="ECO:0000313" key="7">
    <source>
        <dbReference type="EMBL" id="RGN95500.1"/>
    </source>
</evidence>
<dbReference type="EMBL" id="WCUA01000001">
    <property type="protein sequence ID" value="KAB4188093.1"/>
    <property type="molecule type" value="Genomic_DNA"/>
</dbReference>
<evidence type="ECO:0000313" key="3">
    <source>
        <dbReference type="EMBL" id="KAB4110549.1"/>
    </source>
</evidence>
<dbReference type="Proteomes" id="UP000434462">
    <property type="component" value="Unassembled WGS sequence"/>
</dbReference>
<dbReference type="Proteomes" id="UP000438773">
    <property type="component" value="Unassembled WGS sequence"/>
</dbReference>
<dbReference type="EMBL" id="WCUQ01000001">
    <property type="protein sequence ID" value="KAB4129189.1"/>
    <property type="molecule type" value="Genomic_DNA"/>
</dbReference>
<protein>
    <submittedName>
        <fullName evidence="7">Uncharacterized protein</fullName>
    </submittedName>
</protein>
<name>A0A3E5F2D1_BACUN</name>
<evidence type="ECO:0000313" key="9">
    <source>
        <dbReference type="Proteomes" id="UP000432488"/>
    </source>
</evidence>
<reference evidence="7 8" key="1">
    <citation type="submission" date="2018-08" db="EMBL/GenBank/DDBJ databases">
        <title>A genome reference for cultivated species of the human gut microbiota.</title>
        <authorList>
            <person name="Zou Y."/>
            <person name="Xue W."/>
            <person name="Luo G."/>
        </authorList>
    </citation>
    <scope>NUCLEOTIDE SEQUENCE [LARGE SCALE GENOMIC DNA]</scope>
    <source>
        <strain evidence="7 8">OM03-4</strain>
    </source>
</reference>
<dbReference type="EMBL" id="WCUV01000005">
    <property type="protein sequence ID" value="KAB4093293.1"/>
    <property type="molecule type" value="Genomic_DNA"/>
</dbReference>
<dbReference type="EMBL" id="WCUR01000121">
    <property type="protein sequence ID" value="KAB4110549.1"/>
    <property type="molecule type" value="Genomic_DNA"/>
</dbReference>
<evidence type="ECO:0000313" key="2">
    <source>
        <dbReference type="EMBL" id="KAB4108537.1"/>
    </source>
</evidence>
<evidence type="ECO:0000313" key="5">
    <source>
        <dbReference type="EMBL" id="KAB4188093.1"/>
    </source>
</evidence>
<evidence type="ECO:0000313" key="10">
    <source>
        <dbReference type="Proteomes" id="UP000434462"/>
    </source>
</evidence>
<dbReference type="Proteomes" id="UP000260759">
    <property type="component" value="Unassembled WGS sequence"/>
</dbReference>
<evidence type="ECO:0000313" key="6">
    <source>
        <dbReference type="EMBL" id="MDC1856942.1"/>
    </source>
</evidence>
<dbReference type="Proteomes" id="UP000442334">
    <property type="component" value="Unassembled WGS sequence"/>
</dbReference>
<gene>
    <name evidence="7" type="ORF">DXB37_06750</name>
    <name evidence="5" type="ORF">GAQ34_00120</name>
    <name evidence="1" type="ORF">GAQ56_08630</name>
    <name evidence="2" type="ORF">GAQ70_13735</name>
    <name evidence="3" type="ORF">GAQ72_19485</name>
    <name evidence="4" type="ORF">GAQ75_02645</name>
    <name evidence="6" type="ORF">POZ22_19480</name>
</gene>
<accession>A0A3E5F2D1</accession>
<organism evidence="7 8">
    <name type="scientific">Bacteroides uniformis</name>
    <dbReference type="NCBI Taxonomy" id="820"/>
    <lineage>
        <taxon>Bacteria</taxon>
        <taxon>Pseudomonadati</taxon>
        <taxon>Bacteroidota</taxon>
        <taxon>Bacteroidia</taxon>
        <taxon>Bacteroidales</taxon>
        <taxon>Bacteroidaceae</taxon>
        <taxon>Bacteroides</taxon>
    </lineage>
</organism>
<dbReference type="EMBL" id="QSVA01000004">
    <property type="protein sequence ID" value="RGN95500.1"/>
    <property type="molecule type" value="Genomic_DNA"/>
</dbReference>
<evidence type="ECO:0000313" key="4">
    <source>
        <dbReference type="EMBL" id="KAB4129189.1"/>
    </source>
</evidence>